<dbReference type="Gene3D" id="1.10.8.430">
    <property type="entry name" value="Helical domain of apoptotic protease-activating factors"/>
    <property type="match status" value="1"/>
</dbReference>
<dbReference type="GO" id="GO:0043531">
    <property type="term" value="F:ADP binding"/>
    <property type="evidence" value="ECO:0007669"/>
    <property type="project" value="InterPro"/>
</dbReference>
<dbReference type="InterPro" id="IPR003591">
    <property type="entry name" value="Leu-rich_rpt_typical-subtyp"/>
</dbReference>
<keyword evidence="4" id="KW-0547">Nucleotide-binding</keyword>
<dbReference type="AlphaFoldDB" id="A0A833QST2"/>
<dbReference type="FunFam" id="3.40.50.300:FF:001091">
    <property type="entry name" value="Probable disease resistance protein At1g61300"/>
    <property type="match status" value="1"/>
</dbReference>
<dbReference type="InterPro" id="IPR036388">
    <property type="entry name" value="WH-like_DNA-bd_sf"/>
</dbReference>
<reference evidence="13" key="1">
    <citation type="submission" date="2020-01" db="EMBL/GenBank/DDBJ databases">
        <title>Genome sequence of Kobresia littledalei, the first chromosome-level genome in the family Cyperaceae.</title>
        <authorList>
            <person name="Qu G."/>
        </authorList>
    </citation>
    <scope>NUCLEOTIDE SEQUENCE</scope>
    <source>
        <strain evidence="13">C.B.Clarke</strain>
        <tissue evidence="13">Leaf</tissue>
    </source>
</reference>
<evidence type="ECO:0000256" key="7">
    <source>
        <dbReference type="SAM" id="SignalP"/>
    </source>
</evidence>
<dbReference type="PANTHER" id="PTHR36766">
    <property type="entry name" value="PLANT BROAD-SPECTRUM MILDEW RESISTANCE PROTEIN RPW8"/>
    <property type="match status" value="1"/>
</dbReference>
<keyword evidence="6" id="KW-0067">ATP-binding</keyword>
<dbReference type="Gene3D" id="3.80.10.10">
    <property type="entry name" value="Ribonuclease Inhibitor"/>
    <property type="match status" value="3"/>
</dbReference>
<dbReference type="InterPro" id="IPR038005">
    <property type="entry name" value="RX-like_CC"/>
</dbReference>
<dbReference type="Pfam" id="PF00931">
    <property type="entry name" value="NB-ARC"/>
    <property type="match status" value="1"/>
</dbReference>
<dbReference type="Pfam" id="PF23559">
    <property type="entry name" value="WHD_DRP"/>
    <property type="match status" value="1"/>
</dbReference>
<evidence type="ECO:0000256" key="4">
    <source>
        <dbReference type="ARBA" id="ARBA00022741"/>
    </source>
</evidence>
<dbReference type="GO" id="GO:0009626">
    <property type="term" value="P:plant-type hypersensitive response"/>
    <property type="evidence" value="ECO:0007669"/>
    <property type="project" value="UniProtKB-ARBA"/>
</dbReference>
<dbReference type="InterPro" id="IPR058922">
    <property type="entry name" value="WHD_DRP"/>
</dbReference>
<dbReference type="InterPro" id="IPR041118">
    <property type="entry name" value="Rx_N"/>
</dbReference>
<evidence type="ECO:0000256" key="5">
    <source>
        <dbReference type="ARBA" id="ARBA00022821"/>
    </source>
</evidence>
<organism evidence="13 14">
    <name type="scientific">Carex littledalei</name>
    <dbReference type="NCBI Taxonomy" id="544730"/>
    <lineage>
        <taxon>Eukaryota</taxon>
        <taxon>Viridiplantae</taxon>
        <taxon>Streptophyta</taxon>
        <taxon>Embryophyta</taxon>
        <taxon>Tracheophyta</taxon>
        <taxon>Spermatophyta</taxon>
        <taxon>Magnoliopsida</taxon>
        <taxon>Liliopsida</taxon>
        <taxon>Poales</taxon>
        <taxon>Cyperaceae</taxon>
        <taxon>Cyperoideae</taxon>
        <taxon>Cariceae</taxon>
        <taxon>Carex</taxon>
        <taxon>Carex subgen. Euthyceras</taxon>
    </lineage>
</organism>
<dbReference type="Gene3D" id="3.40.50.300">
    <property type="entry name" value="P-loop containing nucleotide triphosphate hydrolases"/>
    <property type="match status" value="1"/>
</dbReference>
<dbReference type="Gene3D" id="1.10.10.10">
    <property type="entry name" value="Winged helix-like DNA-binding domain superfamily/Winged helix DNA-binding domain"/>
    <property type="match status" value="1"/>
</dbReference>
<evidence type="ECO:0000259" key="12">
    <source>
        <dbReference type="Pfam" id="PF25019"/>
    </source>
</evidence>
<evidence type="ECO:0000259" key="11">
    <source>
        <dbReference type="Pfam" id="PF23598"/>
    </source>
</evidence>
<proteinExistence type="inferred from homology"/>
<dbReference type="GO" id="GO:0005524">
    <property type="term" value="F:ATP binding"/>
    <property type="evidence" value="ECO:0007669"/>
    <property type="project" value="UniProtKB-KW"/>
</dbReference>
<feature type="domain" description="Disease resistance protein winged helix" evidence="10">
    <location>
        <begin position="420"/>
        <end position="494"/>
    </location>
</feature>
<evidence type="ECO:0000256" key="3">
    <source>
        <dbReference type="ARBA" id="ARBA00022737"/>
    </source>
</evidence>
<evidence type="ECO:0000256" key="1">
    <source>
        <dbReference type="ARBA" id="ARBA00008894"/>
    </source>
</evidence>
<dbReference type="EMBL" id="SWLB01000017">
    <property type="protein sequence ID" value="KAF3326992.1"/>
    <property type="molecule type" value="Genomic_DNA"/>
</dbReference>
<dbReference type="InterPro" id="IPR056789">
    <property type="entry name" value="LRR_R13L1-DRL21"/>
</dbReference>
<keyword evidence="5" id="KW-0611">Plant defense</keyword>
<dbReference type="InterPro" id="IPR055414">
    <property type="entry name" value="LRR_R13L4/SHOC2-like"/>
</dbReference>
<sequence length="1275" mass="143690">MPAALASSIVSSLLLKLGGSICQELVQSGCFNFRQGVKDMRSKLTTIQAVLADAEERSTRDKALCDWLKKLKDAAYDIDDLLDEIHGEAVMTTRGVRHFFSSSNPVLNRIAVSCKIKTLKKRLDEIATERIQFNLSPRSSPAAQLVVGNRETISKVDESKIVGRGDDKEVIMKMVLDTTCEEDISVIPIVGIGGLGKTTLAQLVFHDKRASDEVFDPRIWVSVSQNFKLQTIVAPFLAATKEQCDLNNLGAIADFLSRTMTGKKYLLVLDDVWNENQEEWERLKLLLKDGKRGSKIIVTTRNKRVAMMMRTVPPFSLRGLSEDDCWELFKLKAFEKGEEELYPNLVEIGREIVKKCGGVPLAANALGSMLRFKREPVSWKAVRDCEIWQLENDDIILPSLMLSYEQMPADLKQCFAYCSIFPKNYEIEKEKLIQQWIALGFIDSGKQISWPKEDKGNEYFDHLLWMSFIQDLEDKESAKYGAKYAIHHLVHELAQSISGEEVQYISCDEQTNSALDLCRYVSVRNGINQVPRSLLKKVRALHFRDGPLYSKFLCHSNCLRVLDLHGSQMKELPDFIHPLKRLRYLDLSSSCVESLPKSFHMMPNLETIHLSNCSNLKELPSSIGILKNLQNLNLAACNLVSLPESLGSLQNLKSLNLSSCSYLKELPESIHGLTKLQSLTLEACSNLSILPQSIGNLQHLQSLNLSRCGLLSSLPESLGNLLNLLTLNLSLCNDLKALPETIGRLKKLQTFDLSQCSGLLNLPKSVGNLKGLQILNFSHNSSLEILPVSIGYLENLQILNLSMNLELKELPNSIGCLCNLRTLILFHCWNLQMLPNSITCLTKLETLNLVGCEELKELPNDIASMVNLRYLINNQCESLQGLPLDMRLLTKLEILPLFIASLQEVDKYSSIAELEHLNLLSGDLEIKFHGHGRSLINDVARARINNKKKLQSLKLTWPSIDTDMDEIEVLLEALMPPPSLEVLHIDGYTGRAFSSWMLNNSLPKLVNLELSNIPNCSSIPPLGQLQFLQSIELRHLTGLRTICLDSFDNREQTVVLYPSLKELHFESLPNLETWPTAVRTNYGEERSMKVLMFPKLFKVTAIECSKVMPAPCLPPFVSDLTVTESSEMLSSRGPAGMYSSSLLRRLWIRNCAVFPNGWCTLEYLSKLENLTIENCDELRDFPASMRFLVMLKRLKVVECNNFEGLPEWIGDLATLESLELICCPKFIHLPQGLQSLTALDEIIISNCSARVKERCQKNTGKDWFNIHHIRNISIS</sequence>
<dbReference type="Pfam" id="PF23598">
    <property type="entry name" value="LRR_14"/>
    <property type="match status" value="1"/>
</dbReference>
<dbReference type="Pfam" id="PF25019">
    <property type="entry name" value="LRR_R13L1-DRL21"/>
    <property type="match status" value="1"/>
</dbReference>
<comment type="similarity">
    <text evidence="1">Belongs to the disease resistance NB-LRR family.</text>
</comment>
<dbReference type="OrthoDB" id="2018313at2759"/>
<dbReference type="GO" id="GO:0002758">
    <property type="term" value="P:innate immune response-activating signaling pathway"/>
    <property type="evidence" value="ECO:0007669"/>
    <property type="project" value="UniProtKB-ARBA"/>
</dbReference>
<dbReference type="SMART" id="SM00369">
    <property type="entry name" value="LRR_TYP"/>
    <property type="match status" value="5"/>
</dbReference>
<protein>
    <submittedName>
        <fullName evidence="13">Putative disease resistance protein RGA1</fullName>
    </submittedName>
</protein>
<dbReference type="Gene3D" id="1.20.5.4130">
    <property type="match status" value="1"/>
</dbReference>
<dbReference type="FunFam" id="1.10.10.10:FF:000322">
    <property type="entry name" value="Probable disease resistance protein At1g63360"/>
    <property type="match status" value="1"/>
</dbReference>
<dbReference type="InterPro" id="IPR002182">
    <property type="entry name" value="NB-ARC"/>
</dbReference>
<evidence type="ECO:0000259" key="8">
    <source>
        <dbReference type="Pfam" id="PF00931"/>
    </source>
</evidence>
<dbReference type="Proteomes" id="UP000623129">
    <property type="component" value="Unassembled WGS sequence"/>
</dbReference>
<evidence type="ECO:0000259" key="10">
    <source>
        <dbReference type="Pfam" id="PF23559"/>
    </source>
</evidence>
<keyword evidence="14" id="KW-1185">Reference proteome</keyword>
<accession>A0A833QST2</accession>
<feature type="domain" description="NB-ARC" evidence="8">
    <location>
        <begin position="176"/>
        <end position="336"/>
    </location>
</feature>
<dbReference type="Pfam" id="PF13855">
    <property type="entry name" value="LRR_8"/>
    <property type="match status" value="1"/>
</dbReference>
<feature type="chain" id="PRO_5032284748" evidence="7">
    <location>
        <begin position="23"/>
        <end position="1275"/>
    </location>
</feature>
<evidence type="ECO:0000256" key="6">
    <source>
        <dbReference type="ARBA" id="ARBA00022840"/>
    </source>
</evidence>
<keyword evidence="2" id="KW-0433">Leucine-rich repeat</keyword>
<gene>
    <name evidence="13" type="ORF">FCM35_KLT07110</name>
</gene>
<keyword evidence="3" id="KW-0677">Repeat</keyword>
<dbReference type="InterPro" id="IPR001611">
    <property type="entry name" value="Leu-rich_rpt"/>
</dbReference>
<dbReference type="InterPro" id="IPR032675">
    <property type="entry name" value="LRR_dom_sf"/>
</dbReference>
<name>A0A833QST2_9POAL</name>
<dbReference type="Pfam" id="PF18052">
    <property type="entry name" value="Rx_N"/>
    <property type="match status" value="1"/>
</dbReference>
<evidence type="ECO:0000313" key="14">
    <source>
        <dbReference type="Proteomes" id="UP000623129"/>
    </source>
</evidence>
<dbReference type="GO" id="GO:0042742">
    <property type="term" value="P:defense response to bacterium"/>
    <property type="evidence" value="ECO:0007669"/>
    <property type="project" value="UniProtKB-ARBA"/>
</dbReference>
<feature type="domain" description="R13L1/DRL21-like LRR repeat region" evidence="12">
    <location>
        <begin position="911"/>
        <end position="1035"/>
    </location>
</feature>
<feature type="domain" description="Disease resistance N-terminal" evidence="9">
    <location>
        <begin position="9"/>
        <end position="88"/>
    </location>
</feature>
<comment type="caution">
    <text evidence="13">The sequence shown here is derived from an EMBL/GenBank/DDBJ whole genome shotgun (WGS) entry which is preliminary data.</text>
</comment>
<keyword evidence="7" id="KW-0732">Signal</keyword>
<evidence type="ECO:0000259" key="9">
    <source>
        <dbReference type="Pfam" id="PF18052"/>
    </source>
</evidence>
<dbReference type="InterPro" id="IPR027417">
    <property type="entry name" value="P-loop_NTPase"/>
</dbReference>
<dbReference type="PANTHER" id="PTHR36766:SF39">
    <property type="entry name" value="DISEASE RESISTANCE PROTEIN RGA3"/>
    <property type="match status" value="1"/>
</dbReference>
<dbReference type="InterPro" id="IPR042197">
    <property type="entry name" value="Apaf_helical"/>
</dbReference>
<feature type="signal peptide" evidence="7">
    <location>
        <begin position="1"/>
        <end position="22"/>
    </location>
</feature>
<dbReference type="CDD" id="cd14798">
    <property type="entry name" value="RX-CC_like"/>
    <property type="match status" value="1"/>
</dbReference>
<dbReference type="PRINTS" id="PR00364">
    <property type="entry name" value="DISEASERSIST"/>
</dbReference>
<evidence type="ECO:0000256" key="2">
    <source>
        <dbReference type="ARBA" id="ARBA00022614"/>
    </source>
</evidence>
<evidence type="ECO:0000313" key="13">
    <source>
        <dbReference type="EMBL" id="KAF3326992.1"/>
    </source>
</evidence>
<dbReference type="SUPFAM" id="SSF52540">
    <property type="entry name" value="P-loop containing nucleoside triphosphate hydrolases"/>
    <property type="match status" value="1"/>
</dbReference>
<dbReference type="SUPFAM" id="SSF52058">
    <property type="entry name" value="L domain-like"/>
    <property type="match status" value="2"/>
</dbReference>
<feature type="domain" description="Disease resistance R13L4/SHOC-2-like LRR" evidence="11">
    <location>
        <begin position="628"/>
        <end position="731"/>
    </location>
</feature>